<accession>A0A1V8M1A7</accession>
<evidence type="ECO:0000313" key="1">
    <source>
        <dbReference type="EMBL" id="OQK15288.1"/>
    </source>
</evidence>
<name>A0A1V8M1A7_9GAMM</name>
<keyword evidence="2" id="KW-1185">Reference proteome</keyword>
<dbReference type="AlphaFoldDB" id="A0A1V8M1A7"/>
<evidence type="ECO:0000313" key="2">
    <source>
        <dbReference type="Proteomes" id="UP000191980"/>
    </source>
</evidence>
<dbReference type="RefSeq" id="WP_080524240.1">
    <property type="nucleotide sequence ID" value="NZ_LPUF01000004.1"/>
</dbReference>
<gene>
    <name evidence="1" type="ORF">AU255_17595</name>
</gene>
<comment type="caution">
    <text evidence="1">The sequence shown here is derived from an EMBL/GenBank/DDBJ whole genome shotgun (WGS) entry which is preliminary data.</text>
</comment>
<reference evidence="1 2" key="1">
    <citation type="submission" date="2015-12" db="EMBL/GenBank/DDBJ databases">
        <authorList>
            <person name="Shamseldin A."/>
            <person name="Moawad H."/>
            <person name="Abd El-Rahim W.M."/>
            <person name="Sadowsky M.J."/>
        </authorList>
    </citation>
    <scope>NUCLEOTIDE SEQUENCE [LARGE SCALE GENOMIC DNA]</scope>
    <source>
        <strain evidence="1 2">WF1</strain>
    </source>
</reference>
<dbReference type="EMBL" id="LPUF01000004">
    <property type="protein sequence ID" value="OQK15288.1"/>
    <property type="molecule type" value="Genomic_DNA"/>
</dbReference>
<sequence length="77" mass="8735">MEHNGVFLALGTLVRTLKVAKISKGYNAEYFSKGKAPYTKRKSTVKTVFGIINHMQGFRQFHLGALNPSKVYVMRMQ</sequence>
<organism evidence="1 2">
    <name type="scientific">Methyloprofundus sedimenti</name>
    <dbReference type="NCBI Taxonomy" id="1420851"/>
    <lineage>
        <taxon>Bacteria</taxon>
        <taxon>Pseudomonadati</taxon>
        <taxon>Pseudomonadota</taxon>
        <taxon>Gammaproteobacteria</taxon>
        <taxon>Methylococcales</taxon>
        <taxon>Methylococcaceae</taxon>
        <taxon>Methyloprofundus</taxon>
    </lineage>
</organism>
<protein>
    <recommendedName>
        <fullName evidence="3">Transposase DDE domain-containing protein</fullName>
    </recommendedName>
</protein>
<evidence type="ECO:0008006" key="3">
    <source>
        <dbReference type="Google" id="ProtNLM"/>
    </source>
</evidence>
<dbReference type="OrthoDB" id="9182628at2"/>
<dbReference type="Proteomes" id="UP000191980">
    <property type="component" value="Unassembled WGS sequence"/>
</dbReference>
<proteinExistence type="predicted"/>